<accession>A0AAD7CS24</accession>
<keyword evidence="3" id="KW-1185">Reference proteome</keyword>
<sequence>MLASLARTPPFFHDASASSRVAQNLLEMTDAGPILSIIDTSSSHLCDPPRDISHSRDRTIVLAYDSISARTPARVSSRPRIYALLAYAAAAILHEQLWYLPPTSTSSRTSPGRRAVRISPGSCTLASILGPSFRLPGARLPLDFEFPQSGATDKDAGAAIVWNDSPPARTSFRTSVTVTGNGGDDYDGASLHDGPDAPAPAIRRMRLHASTRTWKDPRSRTPAI</sequence>
<gene>
    <name evidence="2" type="ORF">B0H17DRAFT_1212573</name>
</gene>
<evidence type="ECO:0000313" key="2">
    <source>
        <dbReference type="EMBL" id="KAJ7660506.1"/>
    </source>
</evidence>
<reference evidence="2" key="1">
    <citation type="submission" date="2023-03" db="EMBL/GenBank/DDBJ databases">
        <title>Massive genome expansion in bonnet fungi (Mycena s.s.) driven by repeated elements and novel gene families across ecological guilds.</title>
        <authorList>
            <consortium name="Lawrence Berkeley National Laboratory"/>
            <person name="Harder C.B."/>
            <person name="Miyauchi S."/>
            <person name="Viragh M."/>
            <person name="Kuo A."/>
            <person name="Thoen E."/>
            <person name="Andreopoulos B."/>
            <person name="Lu D."/>
            <person name="Skrede I."/>
            <person name="Drula E."/>
            <person name="Henrissat B."/>
            <person name="Morin E."/>
            <person name="Kohler A."/>
            <person name="Barry K."/>
            <person name="LaButti K."/>
            <person name="Morin E."/>
            <person name="Salamov A."/>
            <person name="Lipzen A."/>
            <person name="Mereny Z."/>
            <person name="Hegedus B."/>
            <person name="Baldrian P."/>
            <person name="Stursova M."/>
            <person name="Weitz H."/>
            <person name="Taylor A."/>
            <person name="Grigoriev I.V."/>
            <person name="Nagy L.G."/>
            <person name="Martin F."/>
            <person name="Kauserud H."/>
        </authorList>
    </citation>
    <scope>NUCLEOTIDE SEQUENCE</scope>
    <source>
        <strain evidence="2">CBHHK067</strain>
    </source>
</reference>
<evidence type="ECO:0000256" key="1">
    <source>
        <dbReference type="SAM" id="MobiDB-lite"/>
    </source>
</evidence>
<name>A0AAD7CS24_MYCRO</name>
<protein>
    <submittedName>
        <fullName evidence="2">Uncharacterized protein</fullName>
    </submittedName>
</protein>
<comment type="caution">
    <text evidence="2">The sequence shown here is derived from an EMBL/GenBank/DDBJ whole genome shotgun (WGS) entry which is preliminary data.</text>
</comment>
<dbReference type="AlphaFoldDB" id="A0AAD7CS24"/>
<dbReference type="EMBL" id="JARKIE010000260">
    <property type="protein sequence ID" value="KAJ7660506.1"/>
    <property type="molecule type" value="Genomic_DNA"/>
</dbReference>
<organism evidence="2 3">
    <name type="scientific">Mycena rosella</name>
    <name type="common">Pink bonnet</name>
    <name type="synonym">Agaricus rosellus</name>
    <dbReference type="NCBI Taxonomy" id="1033263"/>
    <lineage>
        <taxon>Eukaryota</taxon>
        <taxon>Fungi</taxon>
        <taxon>Dikarya</taxon>
        <taxon>Basidiomycota</taxon>
        <taxon>Agaricomycotina</taxon>
        <taxon>Agaricomycetes</taxon>
        <taxon>Agaricomycetidae</taxon>
        <taxon>Agaricales</taxon>
        <taxon>Marasmiineae</taxon>
        <taxon>Mycenaceae</taxon>
        <taxon>Mycena</taxon>
    </lineage>
</organism>
<proteinExistence type="predicted"/>
<dbReference type="Proteomes" id="UP001221757">
    <property type="component" value="Unassembled WGS sequence"/>
</dbReference>
<feature type="region of interest" description="Disordered" evidence="1">
    <location>
        <begin position="179"/>
        <end position="199"/>
    </location>
</feature>
<evidence type="ECO:0000313" key="3">
    <source>
        <dbReference type="Proteomes" id="UP001221757"/>
    </source>
</evidence>